<dbReference type="Proteomes" id="UP000824120">
    <property type="component" value="Chromosome 10"/>
</dbReference>
<keyword evidence="2" id="KW-1185">Reference proteome</keyword>
<dbReference type="AlphaFoldDB" id="A0A9J5WU76"/>
<evidence type="ECO:0000313" key="2">
    <source>
        <dbReference type="Proteomes" id="UP000824120"/>
    </source>
</evidence>
<accession>A0A9J5WU76</accession>
<name>A0A9J5WU76_SOLCO</name>
<gene>
    <name evidence="1" type="ORF">H5410_049988</name>
</gene>
<proteinExistence type="predicted"/>
<dbReference type="EMBL" id="JACXVP010000010">
    <property type="protein sequence ID" value="KAG5579361.1"/>
    <property type="molecule type" value="Genomic_DNA"/>
</dbReference>
<evidence type="ECO:0000313" key="1">
    <source>
        <dbReference type="EMBL" id="KAG5579361.1"/>
    </source>
</evidence>
<organism evidence="1 2">
    <name type="scientific">Solanum commersonii</name>
    <name type="common">Commerson's wild potato</name>
    <name type="synonym">Commerson's nightshade</name>
    <dbReference type="NCBI Taxonomy" id="4109"/>
    <lineage>
        <taxon>Eukaryota</taxon>
        <taxon>Viridiplantae</taxon>
        <taxon>Streptophyta</taxon>
        <taxon>Embryophyta</taxon>
        <taxon>Tracheophyta</taxon>
        <taxon>Spermatophyta</taxon>
        <taxon>Magnoliopsida</taxon>
        <taxon>eudicotyledons</taxon>
        <taxon>Gunneridae</taxon>
        <taxon>Pentapetalae</taxon>
        <taxon>asterids</taxon>
        <taxon>lamiids</taxon>
        <taxon>Solanales</taxon>
        <taxon>Solanaceae</taxon>
        <taxon>Solanoideae</taxon>
        <taxon>Solaneae</taxon>
        <taxon>Solanum</taxon>
    </lineage>
</organism>
<protein>
    <submittedName>
        <fullName evidence="1">Uncharacterized protein</fullName>
    </submittedName>
</protein>
<sequence>MPIEKVEIDTLSAFDAHIMTTHEQALIEVTAATSYMPLYNSETPTIWGAEPEETLKNWTCTSSLSPSRQSEEIHTSLIIETLKTIGGLIYHSNPRRQSEDIRHHLPLGPRRQPEASFIILIPVDNQRILDIIYHWDPEDNRRPHLSFKSPKTTGGLIYHSSL</sequence>
<reference evidence="1 2" key="1">
    <citation type="submission" date="2020-09" db="EMBL/GenBank/DDBJ databases">
        <title>De no assembly of potato wild relative species, Solanum commersonii.</title>
        <authorList>
            <person name="Cho K."/>
        </authorList>
    </citation>
    <scope>NUCLEOTIDE SEQUENCE [LARGE SCALE GENOMIC DNA]</scope>
    <source>
        <strain evidence="1">LZ3.2</strain>
        <tissue evidence="1">Leaf</tissue>
    </source>
</reference>
<comment type="caution">
    <text evidence="1">The sequence shown here is derived from an EMBL/GenBank/DDBJ whole genome shotgun (WGS) entry which is preliminary data.</text>
</comment>